<protein>
    <recommendedName>
        <fullName evidence="3">Lipoprotein</fullName>
    </recommendedName>
</protein>
<organism evidence="1 2">
    <name type="scientific">Flammeovirga yaeyamensis</name>
    <dbReference type="NCBI Taxonomy" id="367791"/>
    <lineage>
        <taxon>Bacteria</taxon>
        <taxon>Pseudomonadati</taxon>
        <taxon>Bacteroidota</taxon>
        <taxon>Cytophagia</taxon>
        <taxon>Cytophagales</taxon>
        <taxon>Flammeovirgaceae</taxon>
        <taxon>Flammeovirga</taxon>
    </lineage>
</organism>
<dbReference type="KEGG" id="fya:KMW28_26795"/>
<dbReference type="Proteomes" id="UP000678679">
    <property type="component" value="Chromosome 2"/>
</dbReference>
<gene>
    <name evidence="1" type="ORF">KMW28_26795</name>
</gene>
<dbReference type="PROSITE" id="PS51257">
    <property type="entry name" value="PROKAR_LIPOPROTEIN"/>
    <property type="match status" value="1"/>
</dbReference>
<accession>A0AAX1NEX8</accession>
<sequence>MQKLYFLICILLFSSCLNEKTGERNESLLIYSSEGNYLSKSLISQGNEYLIAGVMNEKSSVASINFLDAQTWRNGQAYLASLNDFGETQAIYQDPKSGSIYSSINQSGNDIYVGGTYQNEFLWMKFSKEGNGFTVQQEKLWKNEDFTESIIDLIQKVDDIIVVVGRGRLEDGKEKIYFAGLNTDGEILWEKMNDRSSQYHLPKEIKEYNGKVKVLTWEVRENQTREEVAEYSINPTLGLIESIRYLSTSELHFTDATWLNDGIVGLAKEEEGKDKLYWLTNSQTKEIAFDYEGNELNYLIGKENYFIASSSLENGTEVKYNTITLNSLGDILSQEEFINSVDSRLIGVEYLSGDDQYFMMTSSLLKFKYVLEFRKN</sequence>
<name>A0AAX1NEX8_9BACT</name>
<evidence type="ECO:0008006" key="3">
    <source>
        <dbReference type="Google" id="ProtNLM"/>
    </source>
</evidence>
<dbReference type="RefSeq" id="WP_169667210.1">
    <property type="nucleotide sequence ID" value="NZ_CP076133.1"/>
</dbReference>
<evidence type="ECO:0000313" key="1">
    <source>
        <dbReference type="EMBL" id="QWG04508.1"/>
    </source>
</evidence>
<dbReference type="EMBL" id="CP076133">
    <property type="protein sequence ID" value="QWG04508.1"/>
    <property type="molecule type" value="Genomic_DNA"/>
</dbReference>
<proteinExistence type="predicted"/>
<dbReference type="AlphaFoldDB" id="A0AAX1NEX8"/>
<reference evidence="1 2" key="1">
    <citation type="submission" date="2021-05" db="EMBL/GenBank/DDBJ databases">
        <title>Comparative genomic studies on the polysaccharide-degrading batcterial strains of the Flammeovirga genus.</title>
        <authorList>
            <person name="Zewei F."/>
            <person name="Zheng Z."/>
            <person name="Yu L."/>
            <person name="Ruyue G."/>
            <person name="Yanhong M."/>
            <person name="Yuanyuan C."/>
            <person name="Jingyan G."/>
            <person name="Wenjun H."/>
        </authorList>
    </citation>
    <scope>NUCLEOTIDE SEQUENCE [LARGE SCALE GENOMIC DNA]</scope>
    <source>
        <strain evidence="1 2">NBRC:100898</strain>
    </source>
</reference>
<keyword evidence="2" id="KW-1185">Reference proteome</keyword>
<evidence type="ECO:0000313" key="2">
    <source>
        <dbReference type="Proteomes" id="UP000678679"/>
    </source>
</evidence>